<proteinExistence type="predicted"/>
<dbReference type="GO" id="GO:0005509">
    <property type="term" value="F:calcium ion binding"/>
    <property type="evidence" value="ECO:0007669"/>
    <property type="project" value="TreeGrafter"/>
</dbReference>
<dbReference type="AlphaFoldDB" id="A0A8S2SMM7"/>
<evidence type="ECO:0000313" key="4">
    <source>
        <dbReference type="Proteomes" id="UP000681720"/>
    </source>
</evidence>
<dbReference type="EMBL" id="CAJOBJ010023558">
    <property type="protein sequence ID" value="CAF4229958.1"/>
    <property type="molecule type" value="Genomic_DNA"/>
</dbReference>
<evidence type="ECO:0000313" key="3">
    <source>
        <dbReference type="EMBL" id="CAF5177403.1"/>
    </source>
</evidence>
<sequence>EPWQLLESIDGFHTNQYGNAGLSDAFWSWIQTNKPQWLPSANPHNDDIVRVFQDQGGY</sequence>
<dbReference type="GO" id="GO:0009104">
    <property type="term" value="P:lipopolysaccharide catabolic process"/>
    <property type="evidence" value="ECO:0007669"/>
    <property type="project" value="TreeGrafter"/>
</dbReference>
<dbReference type="Proteomes" id="UP000681967">
    <property type="component" value="Unassembled WGS sequence"/>
</dbReference>
<reference evidence="2" key="1">
    <citation type="submission" date="2021-02" db="EMBL/GenBank/DDBJ databases">
        <authorList>
            <person name="Nowell W R."/>
        </authorList>
    </citation>
    <scope>NUCLEOTIDE SEQUENCE</scope>
</reference>
<accession>A0A8S2SMM7</accession>
<dbReference type="Proteomes" id="UP000681720">
    <property type="component" value="Unassembled WGS sequence"/>
</dbReference>
<organism evidence="2 4">
    <name type="scientific">Rotaria magnacalcarata</name>
    <dbReference type="NCBI Taxonomy" id="392030"/>
    <lineage>
        <taxon>Eukaryota</taxon>
        <taxon>Metazoa</taxon>
        <taxon>Spiralia</taxon>
        <taxon>Gnathifera</taxon>
        <taxon>Rotifera</taxon>
        <taxon>Eurotatoria</taxon>
        <taxon>Bdelloidea</taxon>
        <taxon>Philodinida</taxon>
        <taxon>Philodinidae</taxon>
        <taxon>Rotaria</taxon>
    </lineage>
</organism>
<comment type="caution">
    <text evidence="2">The sequence shown here is derived from an EMBL/GenBank/DDBJ whole genome shotgun (WGS) entry which is preliminary data.</text>
</comment>
<dbReference type="InterPro" id="IPR039676">
    <property type="entry name" value="AOAH"/>
</dbReference>
<dbReference type="PANTHER" id="PTHR15010">
    <property type="entry name" value="ACYLOXYACYL HYDROLASE"/>
    <property type="match status" value="1"/>
</dbReference>
<dbReference type="EMBL" id="CAJOBH010287817">
    <property type="protein sequence ID" value="CAF5177403.1"/>
    <property type="molecule type" value="Genomic_DNA"/>
</dbReference>
<feature type="non-terminal residue" evidence="2">
    <location>
        <position position="1"/>
    </location>
</feature>
<protein>
    <submittedName>
        <fullName evidence="2">Uncharacterized protein</fullName>
    </submittedName>
</protein>
<dbReference type="GO" id="GO:0050528">
    <property type="term" value="F:acyloxyacyl hydrolase activity"/>
    <property type="evidence" value="ECO:0007669"/>
    <property type="project" value="InterPro"/>
</dbReference>
<dbReference type="EMBL" id="CAJOBJ010023623">
    <property type="protein sequence ID" value="CAF4230360.1"/>
    <property type="molecule type" value="Genomic_DNA"/>
</dbReference>
<evidence type="ECO:0000313" key="1">
    <source>
        <dbReference type="EMBL" id="CAF4229958.1"/>
    </source>
</evidence>
<gene>
    <name evidence="3" type="ORF">BYL167_LOCUS78423</name>
    <name evidence="1" type="ORF">GIL414_LOCUS22795</name>
    <name evidence="2" type="ORF">GIL414_LOCUS22812</name>
</gene>
<name>A0A8S2SMM7_9BILA</name>
<dbReference type="PANTHER" id="PTHR15010:SF0">
    <property type="entry name" value="ACYLOXYACYL HYDROLASE"/>
    <property type="match status" value="1"/>
</dbReference>
<evidence type="ECO:0000313" key="2">
    <source>
        <dbReference type="EMBL" id="CAF4230360.1"/>
    </source>
</evidence>